<dbReference type="Proteomes" id="UP000076088">
    <property type="component" value="Chromosome"/>
</dbReference>
<evidence type="ECO:0000313" key="2">
    <source>
        <dbReference type="EMBL" id="AMU91591.1"/>
    </source>
</evidence>
<dbReference type="AlphaFoldDB" id="A0AAC8Z1W6"/>
<keyword evidence="3" id="KW-1185">Reference proteome</keyword>
<reference evidence="1" key="2">
    <citation type="submission" date="2015-11" db="EMBL/GenBank/DDBJ databases">
        <authorList>
            <person name="Yoshiyuki O."/>
        </authorList>
    </citation>
    <scope>NUCLEOTIDE SEQUENCE</scope>
    <source>
        <strain evidence="1">203N</strain>
    </source>
</reference>
<proteinExistence type="predicted"/>
<organism evidence="1 3">
    <name type="scientific">Sphingopyxis macrogoltabida</name>
    <name type="common">Sphingomonas macrogoltabidus</name>
    <dbReference type="NCBI Taxonomy" id="33050"/>
    <lineage>
        <taxon>Bacteria</taxon>
        <taxon>Pseudomonadati</taxon>
        <taxon>Pseudomonadota</taxon>
        <taxon>Alphaproteobacteria</taxon>
        <taxon>Sphingomonadales</taxon>
        <taxon>Sphingomonadaceae</taxon>
        <taxon>Sphingopyxis</taxon>
    </lineage>
</organism>
<accession>A0AAC8Z1W6</accession>
<name>A0AAC8Z1W6_SPHMC</name>
<dbReference type="EMBL" id="CP013344">
    <property type="protein sequence ID" value="AMU90368.1"/>
    <property type="molecule type" value="Genomic_DNA"/>
</dbReference>
<reference evidence="3" key="1">
    <citation type="submission" date="2015-11" db="EMBL/GenBank/DDBJ databases">
        <title>Complete genome sequence of a polyethylene-glycol degrader Sphingopyxis macrogoltabida 203N (NBRC 111659).</title>
        <authorList>
            <person name="Yoshiyuki O."/>
            <person name="Shouta N."/>
            <person name="Nagata Y."/>
            <person name="Numata M."/>
            <person name="Tsuchikane K."/>
            <person name="Hosoyama A."/>
            <person name="Yamazoe A."/>
            <person name="Tsuda M."/>
            <person name="Fujita N."/>
            <person name="Kawai F."/>
        </authorList>
    </citation>
    <scope>NUCLEOTIDE SEQUENCE [LARGE SCALE GENOMIC DNA]</scope>
    <source>
        <strain evidence="3">203N</strain>
    </source>
</reference>
<evidence type="ECO:0000313" key="1">
    <source>
        <dbReference type="EMBL" id="AMU90368.1"/>
    </source>
</evidence>
<gene>
    <name evidence="1" type="ORF">ATM17_15180</name>
    <name evidence="2" type="ORF">ATM17_21485</name>
</gene>
<protein>
    <submittedName>
        <fullName evidence="1">Uncharacterized protein</fullName>
    </submittedName>
</protein>
<evidence type="ECO:0000313" key="3">
    <source>
        <dbReference type="Proteomes" id="UP000076088"/>
    </source>
</evidence>
<dbReference type="EMBL" id="CP013344">
    <property type="protein sequence ID" value="AMU91591.1"/>
    <property type="molecule type" value="Genomic_DNA"/>
</dbReference>
<reference evidence="1 3" key="3">
    <citation type="journal article" date="2016" name="Genome Announc.">
        <title>Complete Genome Sequence of Sphingopyxis macrogoltabida Strain 203N (NBRC 111659), a Polyethylene Glycol Degrader.</title>
        <authorList>
            <person name="Ohtsubo Y."/>
            <person name="Nonoyama S."/>
            <person name="Nagata Y."/>
            <person name="Numata M."/>
            <person name="Tsuchikane K."/>
            <person name="Hosoyama A."/>
            <person name="Yamazoe A."/>
            <person name="Tsuda M."/>
            <person name="Fujita N."/>
            <person name="Kawai F."/>
        </authorList>
    </citation>
    <scope>NUCLEOTIDE SEQUENCE [LARGE SCALE GENOMIC DNA]</scope>
    <source>
        <strain evidence="1 3">203N</strain>
    </source>
</reference>
<sequence>MEDAAEAARARAAEVQISNLIDNSLGDLQVVEALLDAIARFTHDALREVRPAGGNASVYLCDLIEKATVFAGLVEDRLEGASGQLRTALFALREQNGGQP</sequence>